<evidence type="ECO:0000313" key="2">
    <source>
        <dbReference type="Proteomes" id="UP000789375"/>
    </source>
</evidence>
<dbReference type="EMBL" id="CAJVPP010003631">
    <property type="protein sequence ID" value="CAG8633870.1"/>
    <property type="molecule type" value="Genomic_DNA"/>
</dbReference>
<dbReference type="AlphaFoldDB" id="A0A9N9DAA9"/>
<accession>A0A9N9DAA9</accession>
<organism evidence="1 2">
    <name type="scientific">Funneliformis mosseae</name>
    <name type="common">Endomycorrhizal fungus</name>
    <name type="synonym">Glomus mosseae</name>
    <dbReference type="NCBI Taxonomy" id="27381"/>
    <lineage>
        <taxon>Eukaryota</taxon>
        <taxon>Fungi</taxon>
        <taxon>Fungi incertae sedis</taxon>
        <taxon>Mucoromycota</taxon>
        <taxon>Glomeromycotina</taxon>
        <taxon>Glomeromycetes</taxon>
        <taxon>Glomerales</taxon>
        <taxon>Glomeraceae</taxon>
        <taxon>Funneliformis</taxon>
    </lineage>
</organism>
<reference evidence="1" key="1">
    <citation type="submission" date="2021-06" db="EMBL/GenBank/DDBJ databases">
        <authorList>
            <person name="Kallberg Y."/>
            <person name="Tangrot J."/>
            <person name="Rosling A."/>
        </authorList>
    </citation>
    <scope>NUCLEOTIDE SEQUENCE</scope>
    <source>
        <strain evidence="1">87-6 pot B 2015</strain>
    </source>
</reference>
<gene>
    <name evidence="1" type="ORF">FMOSSE_LOCUS10628</name>
</gene>
<dbReference type="Proteomes" id="UP000789375">
    <property type="component" value="Unassembled WGS sequence"/>
</dbReference>
<keyword evidence="2" id="KW-1185">Reference proteome</keyword>
<proteinExistence type="predicted"/>
<comment type="caution">
    <text evidence="1">The sequence shown here is derived from an EMBL/GenBank/DDBJ whole genome shotgun (WGS) entry which is preliminary data.</text>
</comment>
<sequence>REIEFCPMFTLTGMDHTSQSICTHTILAQLIAGDVAHSHSIYQFMVFQIWYFKVCHPKNSTWIYRNVTGIT</sequence>
<protein>
    <submittedName>
        <fullName evidence="1">8552_t:CDS:1</fullName>
    </submittedName>
</protein>
<name>A0A9N9DAA9_FUNMO</name>
<feature type="non-terminal residue" evidence="1">
    <location>
        <position position="1"/>
    </location>
</feature>
<evidence type="ECO:0000313" key="1">
    <source>
        <dbReference type="EMBL" id="CAG8633870.1"/>
    </source>
</evidence>